<dbReference type="EMBL" id="AP021879">
    <property type="protein sequence ID" value="BBO92457.1"/>
    <property type="molecule type" value="Genomic_DNA"/>
</dbReference>
<organism evidence="1 2">
    <name type="scientific">Desulfosarcina ovata subsp. ovata</name>
    <dbReference type="NCBI Taxonomy" id="2752305"/>
    <lineage>
        <taxon>Bacteria</taxon>
        <taxon>Pseudomonadati</taxon>
        <taxon>Thermodesulfobacteriota</taxon>
        <taxon>Desulfobacteria</taxon>
        <taxon>Desulfobacterales</taxon>
        <taxon>Desulfosarcinaceae</taxon>
        <taxon>Desulfosarcina</taxon>
    </lineage>
</organism>
<name>A0A5K8AIG8_9BACT</name>
<proteinExistence type="predicted"/>
<reference evidence="1 2" key="1">
    <citation type="submission" date="2019-11" db="EMBL/GenBank/DDBJ databases">
        <title>Comparative genomics of hydrocarbon-degrading Desulfosarcina strains.</title>
        <authorList>
            <person name="Watanabe M."/>
            <person name="Kojima H."/>
            <person name="Fukui M."/>
        </authorList>
    </citation>
    <scope>NUCLEOTIDE SEQUENCE [LARGE SCALE GENOMIC DNA]</scope>
    <source>
        <strain evidence="2">oXyS1</strain>
    </source>
</reference>
<gene>
    <name evidence="1" type="ORF">DSCOOX_56370</name>
</gene>
<evidence type="ECO:0000313" key="2">
    <source>
        <dbReference type="Proteomes" id="UP000422108"/>
    </source>
</evidence>
<dbReference type="AlphaFoldDB" id="A0A5K8AIG8"/>
<sequence length="68" mass="7618">MPASDNHRLECPHTNSKFSAACDSQETGGLQSFFEEKDENRNKRQVIFKCGDGKLYTLVKCMGGFWGA</sequence>
<evidence type="ECO:0000313" key="1">
    <source>
        <dbReference type="EMBL" id="BBO92457.1"/>
    </source>
</evidence>
<accession>A0A5K8AIG8</accession>
<protein>
    <submittedName>
        <fullName evidence="1">Uncharacterized protein</fullName>
    </submittedName>
</protein>
<dbReference type="Proteomes" id="UP000422108">
    <property type="component" value="Chromosome"/>
</dbReference>
<keyword evidence="2" id="KW-1185">Reference proteome</keyword>